<feature type="region of interest" description="Disordered" evidence="1">
    <location>
        <begin position="288"/>
        <end position="307"/>
    </location>
</feature>
<evidence type="ECO:0000256" key="1">
    <source>
        <dbReference type="SAM" id="MobiDB-lite"/>
    </source>
</evidence>
<dbReference type="EMBL" id="MKGL01000049">
    <property type="protein sequence ID" value="RNF09354.1"/>
    <property type="molecule type" value="Genomic_DNA"/>
</dbReference>
<feature type="compositionally biased region" description="Low complexity" evidence="1">
    <location>
        <begin position="40"/>
        <end position="50"/>
    </location>
</feature>
<dbReference type="GeneID" id="40326161"/>
<dbReference type="AlphaFoldDB" id="A0A3R7KTG2"/>
<dbReference type="OrthoDB" id="247478at2759"/>
<comment type="caution">
    <text evidence="2">The sequence shown here is derived from an EMBL/GenBank/DDBJ whole genome shotgun (WGS) entry which is preliminary data.</text>
</comment>
<dbReference type="Proteomes" id="UP000283634">
    <property type="component" value="Unassembled WGS sequence"/>
</dbReference>
<name>A0A3R7KTG2_TRYRA</name>
<protein>
    <submittedName>
        <fullName evidence="2">Uncharacterized protein</fullName>
    </submittedName>
</protein>
<accession>A0A3R7KTG2</accession>
<gene>
    <name evidence="2" type="ORF">TraAM80_02228</name>
</gene>
<feature type="compositionally biased region" description="Basic residues" evidence="1">
    <location>
        <begin position="204"/>
        <end position="216"/>
    </location>
</feature>
<feature type="region of interest" description="Disordered" evidence="1">
    <location>
        <begin position="201"/>
        <end position="233"/>
    </location>
</feature>
<proteinExistence type="predicted"/>
<sequence>MSLPDVEPAAGERTPSVDIAEAGSVVGSEAGCAAAAAEASAKSSSSSVCKQPLCDNYPTEAPPGGNGSMSVEEYSVYTSVGSPEQQYSITVEPESEPANLTATKEERKLATLSQLSAEVHSSPHPIAPMDPKRPTQRIDNKTPLLVWQKRGQHLQHSRHVEAGKGEGSVSLTPRGEDPRPRGNGSSQAFINYFAGVYMKPVTTPRHRPSTHPRKGNGKSGKSPRQAAAQALDRKAVEQHRAEEYTVEDAQNEAALPEWINNHNSMTWSKGRDTKSRWIPVLQGANHLSSTSPVKMSSGREGSAESTLPEQQKLQARLFIPPLQVRRQNDTFQRCLRVLIDRCGNRSEEDMVPHLGYSYSCILALRRGYLPTGATQGRTKYRQALLPIPRRENG</sequence>
<feature type="region of interest" description="Disordered" evidence="1">
    <location>
        <begin position="40"/>
        <end position="70"/>
    </location>
</feature>
<dbReference type="OMA" id="HESQDAF"/>
<reference evidence="2 3" key="1">
    <citation type="journal article" date="2018" name="BMC Genomics">
        <title>Genomic comparison of Trypanosoma conorhini and Trypanosoma rangeli to Trypanosoma cruzi strains of high and low virulence.</title>
        <authorList>
            <person name="Bradwell K.R."/>
            <person name="Koparde V.N."/>
            <person name="Matveyev A.V."/>
            <person name="Serrano M.G."/>
            <person name="Alves J.M."/>
            <person name="Parikh H."/>
            <person name="Huang B."/>
            <person name="Lee V."/>
            <person name="Espinosa-Alvarez O."/>
            <person name="Ortiz P.A."/>
            <person name="Costa-Martins A.G."/>
            <person name="Teixeira M.M."/>
            <person name="Buck G.A."/>
        </authorList>
    </citation>
    <scope>NUCLEOTIDE SEQUENCE [LARGE SCALE GENOMIC DNA]</scope>
    <source>
        <strain evidence="2 3">AM80</strain>
    </source>
</reference>
<evidence type="ECO:0000313" key="3">
    <source>
        <dbReference type="Proteomes" id="UP000283634"/>
    </source>
</evidence>
<organism evidence="2 3">
    <name type="scientific">Trypanosoma rangeli</name>
    <dbReference type="NCBI Taxonomy" id="5698"/>
    <lineage>
        <taxon>Eukaryota</taxon>
        <taxon>Discoba</taxon>
        <taxon>Euglenozoa</taxon>
        <taxon>Kinetoplastea</taxon>
        <taxon>Metakinetoplastina</taxon>
        <taxon>Trypanosomatida</taxon>
        <taxon>Trypanosomatidae</taxon>
        <taxon>Trypanosoma</taxon>
        <taxon>Herpetosoma</taxon>
    </lineage>
</organism>
<feature type="region of interest" description="Disordered" evidence="1">
    <location>
        <begin position="111"/>
        <end position="137"/>
    </location>
</feature>
<feature type="region of interest" description="Disordered" evidence="1">
    <location>
        <begin position="150"/>
        <end position="187"/>
    </location>
</feature>
<evidence type="ECO:0000313" key="2">
    <source>
        <dbReference type="EMBL" id="RNF09354.1"/>
    </source>
</evidence>
<keyword evidence="3" id="KW-1185">Reference proteome</keyword>
<dbReference type="RefSeq" id="XP_029240921.1">
    <property type="nucleotide sequence ID" value="XM_029379239.1"/>
</dbReference>